<accession>A0A147BCK7</accession>
<dbReference type="EMBL" id="GEGO01006913">
    <property type="protein sequence ID" value="JAR88491.1"/>
    <property type="molecule type" value="Transcribed_RNA"/>
</dbReference>
<organism evidence="1">
    <name type="scientific">Ixodes ricinus</name>
    <name type="common">Common tick</name>
    <name type="synonym">Acarus ricinus</name>
    <dbReference type="NCBI Taxonomy" id="34613"/>
    <lineage>
        <taxon>Eukaryota</taxon>
        <taxon>Metazoa</taxon>
        <taxon>Ecdysozoa</taxon>
        <taxon>Arthropoda</taxon>
        <taxon>Chelicerata</taxon>
        <taxon>Arachnida</taxon>
        <taxon>Acari</taxon>
        <taxon>Parasitiformes</taxon>
        <taxon>Ixodida</taxon>
        <taxon>Ixodoidea</taxon>
        <taxon>Ixodidae</taxon>
        <taxon>Ixodinae</taxon>
        <taxon>Ixodes</taxon>
    </lineage>
</organism>
<proteinExistence type="predicted"/>
<name>A0A147BCK7_IXORI</name>
<reference evidence="1" key="1">
    <citation type="journal article" date="2018" name="PLoS Negl. Trop. Dis.">
        <title>Sialome diversity of ticks revealed by RNAseq of single tick salivary glands.</title>
        <authorList>
            <person name="Perner J."/>
            <person name="Kropackova S."/>
            <person name="Kopacek P."/>
            <person name="Ribeiro J.M."/>
        </authorList>
    </citation>
    <scope>NUCLEOTIDE SEQUENCE</scope>
    <source>
        <strain evidence="1">Siblings of single egg batch collected in Ceske Budejovice</strain>
        <tissue evidence="1">Salivary glands</tissue>
    </source>
</reference>
<sequence length="190" mass="19506">MGSVGSALFAVVFGLPSLRRAGEVLEGHAHGVLGAEDEPARGVHHAAVLEAGHLGGCVGMLVVELPALLHLPLVQSRNHLVDNVLQSLVHPKAAERPGLVDGYVADGAQLAGVQIAHDAHLAEGVEAVDQSGGVHQVAPAQHAGQRGVQVTQQGAGHSPGTLPYCSSSAVTFRRVPELPCRRCPGESCPP</sequence>
<dbReference type="AlphaFoldDB" id="A0A147BCK7"/>
<evidence type="ECO:0000313" key="1">
    <source>
        <dbReference type="EMBL" id="JAR88491.1"/>
    </source>
</evidence>
<protein>
    <submittedName>
        <fullName evidence="1">Putative secreted protein</fullName>
    </submittedName>
</protein>